<comment type="similarity">
    <text evidence="1">Belongs to the thymidylate synthase ThyX family.</text>
</comment>
<sequence>MENSGNRRQGLNVKLISKTADGELVSALAAKLCYSASDIDGLLEKISGQEQSDFIHKIVSMGHHSVLEHLNFTFGVEGVSRALTHQLVRHRIASYSQKSQRYVKHGNEFEYITPHTVAENPELLAEYEKAMAEIGKAYDALLKAGVPAEDARYVLPNACETKIIITMNARELLHYFSIRCCERAQWEIREMSFEMLKLCRKEAPSIFGDAGPGCVRGACPEGQFTCGKAKEIRKKFTDIKNFL</sequence>
<dbReference type="UniPathway" id="UPA00575"/>
<dbReference type="EC" id="2.1.1.148" evidence="1"/>
<dbReference type="PROSITE" id="PS51331">
    <property type="entry name" value="THYX"/>
    <property type="match status" value="1"/>
</dbReference>
<organism evidence="2 3">
    <name type="scientific">Seleniivibrio woodruffii</name>
    <dbReference type="NCBI Taxonomy" id="1078050"/>
    <lineage>
        <taxon>Bacteria</taxon>
        <taxon>Pseudomonadati</taxon>
        <taxon>Deferribacterota</taxon>
        <taxon>Deferribacteres</taxon>
        <taxon>Deferribacterales</taxon>
        <taxon>Geovibrionaceae</taxon>
        <taxon>Seleniivibrio</taxon>
    </lineage>
</organism>
<dbReference type="Proteomes" id="UP000294614">
    <property type="component" value="Unassembled WGS sequence"/>
</dbReference>
<dbReference type="GO" id="GO:0032259">
    <property type="term" value="P:methylation"/>
    <property type="evidence" value="ECO:0007669"/>
    <property type="project" value="UniProtKB-KW"/>
</dbReference>
<feature type="binding site" evidence="1">
    <location>
        <position position="97"/>
    </location>
    <ligand>
        <name>FAD</name>
        <dbReference type="ChEBI" id="CHEBI:57692"/>
        <note>ligand shared between neighboring subunits</note>
    </ligand>
</feature>
<comment type="caution">
    <text evidence="2">The sequence shown here is derived from an EMBL/GenBank/DDBJ whole genome shotgun (WGS) entry which is preliminary data.</text>
</comment>
<comment type="catalytic activity">
    <reaction evidence="1">
        <text>dUMP + (6R)-5,10-methylene-5,6,7,8-tetrahydrofolate + NADPH + H(+) = dTMP + (6S)-5,6,7,8-tetrahydrofolate + NADP(+)</text>
        <dbReference type="Rhea" id="RHEA:29043"/>
        <dbReference type="ChEBI" id="CHEBI:15378"/>
        <dbReference type="ChEBI" id="CHEBI:15636"/>
        <dbReference type="ChEBI" id="CHEBI:57453"/>
        <dbReference type="ChEBI" id="CHEBI:57783"/>
        <dbReference type="ChEBI" id="CHEBI:58349"/>
        <dbReference type="ChEBI" id="CHEBI:63528"/>
        <dbReference type="ChEBI" id="CHEBI:246422"/>
        <dbReference type="EC" id="2.1.1.148"/>
    </reaction>
</comment>
<dbReference type="GO" id="GO:0050660">
    <property type="term" value="F:flavin adenine dinucleotide binding"/>
    <property type="evidence" value="ECO:0007669"/>
    <property type="project" value="UniProtKB-UniRule"/>
</dbReference>
<keyword evidence="3" id="KW-1185">Reference proteome</keyword>
<dbReference type="GO" id="GO:0006231">
    <property type="term" value="P:dTMP biosynthetic process"/>
    <property type="evidence" value="ECO:0007669"/>
    <property type="project" value="UniProtKB-UniRule"/>
</dbReference>
<dbReference type="GO" id="GO:0006235">
    <property type="term" value="P:dTTP biosynthetic process"/>
    <property type="evidence" value="ECO:0007669"/>
    <property type="project" value="UniProtKB-UniRule"/>
</dbReference>
<name>A0A4R1KEC4_9BACT</name>
<dbReference type="EMBL" id="SMGG01000003">
    <property type="protein sequence ID" value="TCK62430.1"/>
    <property type="molecule type" value="Genomic_DNA"/>
</dbReference>
<keyword evidence="1" id="KW-0285">Flavoprotein</keyword>
<protein>
    <recommendedName>
        <fullName evidence="1">Flavin-dependent thymidylate synthase</fullName>
        <shortName evidence="1">FDTS</shortName>
        <ecNumber evidence="1">2.1.1.148</ecNumber>
    </recommendedName>
    <alternativeName>
        <fullName evidence="1">FAD-dependent thymidylate synthase</fullName>
    </alternativeName>
    <alternativeName>
        <fullName evidence="1">Thymidylate synthase ThyX</fullName>
        <shortName evidence="1">TS</shortName>
        <shortName evidence="1">TSase</shortName>
    </alternativeName>
</protein>
<dbReference type="Gene3D" id="3.30.1360.170">
    <property type="match status" value="1"/>
</dbReference>
<keyword evidence="1" id="KW-0274">FAD</keyword>
<dbReference type="GO" id="GO:0004799">
    <property type="term" value="F:thymidylate synthase activity"/>
    <property type="evidence" value="ECO:0007669"/>
    <property type="project" value="TreeGrafter"/>
</dbReference>
<dbReference type="OrthoDB" id="9780625at2"/>
<keyword evidence="1" id="KW-0489">Methyltransferase</keyword>
<comment type="function">
    <text evidence="1">Catalyzes the reductive methylation of 2'-deoxyuridine-5'-monophosphate (dUMP) to 2'-deoxythymidine-5'-monophosphate (dTMP) while utilizing 5,10-methylenetetrahydrofolate (mTHF) as the methyl donor, and NADPH and FADH(2) as the reductant.</text>
</comment>
<proteinExistence type="inferred from homology"/>
<dbReference type="AlphaFoldDB" id="A0A4R1KEC4"/>
<dbReference type="SUPFAM" id="SSF69796">
    <property type="entry name" value="Thymidylate synthase-complementing protein Thy1"/>
    <property type="match status" value="1"/>
</dbReference>
<dbReference type="RefSeq" id="WP_132872481.1">
    <property type="nucleotide sequence ID" value="NZ_SMGG01000003.1"/>
</dbReference>
<dbReference type="GO" id="GO:0070402">
    <property type="term" value="F:NADPH binding"/>
    <property type="evidence" value="ECO:0007669"/>
    <property type="project" value="TreeGrafter"/>
</dbReference>
<evidence type="ECO:0000313" key="3">
    <source>
        <dbReference type="Proteomes" id="UP000294614"/>
    </source>
</evidence>
<feature type="binding site" description="in other chain" evidence="1">
    <location>
        <begin position="97"/>
        <end position="101"/>
    </location>
    <ligand>
        <name>dUMP</name>
        <dbReference type="ChEBI" id="CHEBI:246422"/>
        <note>ligand shared between dimeric partners</note>
    </ligand>
</feature>
<feature type="binding site" evidence="1">
    <location>
        <position position="174"/>
    </location>
    <ligand>
        <name>FAD</name>
        <dbReference type="ChEBI" id="CHEBI:57692"/>
        <note>ligand shared between neighboring subunits</note>
    </ligand>
</feature>
<dbReference type="InterPro" id="IPR036098">
    <property type="entry name" value="Thymidylate_synthase_ThyX_sf"/>
</dbReference>
<feature type="binding site" evidence="1">
    <location>
        <position position="179"/>
    </location>
    <ligand>
        <name>dUMP</name>
        <dbReference type="ChEBI" id="CHEBI:246422"/>
        <note>ligand shared between dimeric partners</note>
    </ligand>
</feature>
<comment type="subunit">
    <text evidence="1">Homotetramer.</text>
</comment>
<accession>A0A4R1KEC4</accession>
<feature type="binding site" evidence="1">
    <location>
        <position position="65"/>
    </location>
    <ligand>
        <name>FAD</name>
        <dbReference type="ChEBI" id="CHEBI:57692"/>
        <note>ligand shared between neighboring subunits</note>
    </ligand>
</feature>
<comment type="pathway">
    <text evidence="1">Pyrimidine metabolism; dTTP biosynthesis.</text>
</comment>
<evidence type="ECO:0000256" key="1">
    <source>
        <dbReference type="HAMAP-Rule" id="MF_01408"/>
    </source>
</evidence>
<gene>
    <name evidence="1" type="primary">thyX</name>
    <name evidence="2" type="ORF">C8D98_0956</name>
</gene>
<dbReference type="Pfam" id="PF02511">
    <property type="entry name" value="Thy1"/>
    <property type="match status" value="1"/>
</dbReference>
<reference evidence="2 3" key="1">
    <citation type="submission" date="2019-03" db="EMBL/GenBank/DDBJ databases">
        <title>Genomic Encyclopedia of Type Strains, Phase IV (KMG-IV): sequencing the most valuable type-strain genomes for metagenomic binning, comparative biology and taxonomic classification.</title>
        <authorList>
            <person name="Goeker M."/>
        </authorList>
    </citation>
    <scope>NUCLEOTIDE SEQUENCE [LARGE SCALE GENOMIC DNA]</scope>
    <source>
        <strain evidence="2 3">DSM 24984</strain>
    </source>
</reference>
<feature type="binding site" evidence="1">
    <location>
        <begin position="89"/>
        <end position="91"/>
    </location>
    <ligand>
        <name>FAD</name>
        <dbReference type="ChEBI" id="CHEBI:57692"/>
        <note>ligand shared between neighboring subunits</note>
    </ligand>
</feature>
<dbReference type="HAMAP" id="MF_01408">
    <property type="entry name" value="ThyX"/>
    <property type="match status" value="1"/>
</dbReference>
<feature type="binding site" evidence="1">
    <location>
        <begin position="168"/>
        <end position="170"/>
    </location>
    <ligand>
        <name>FAD</name>
        <dbReference type="ChEBI" id="CHEBI:57692"/>
        <note>ligand shared between neighboring subunits</note>
    </ligand>
</feature>
<dbReference type="InterPro" id="IPR003669">
    <property type="entry name" value="Thymidylate_synthase_ThyX"/>
</dbReference>
<keyword evidence="1" id="KW-0545">Nucleotide biosynthesis</keyword>
<dbReference type="NCBIfam" id="TIGR02170">
    <property type="entry name" value="thyX"/>
    <property type="match status" value="1"/>
</dbReference>
<dbReference type="CDD" id="cd20175">
    <property type="entry name" value="ThyX"/>
    <property type="match status" value="1"/>
</dbReference>
<dbReference type="PANTHER" id="PTHR34934">
    <property type="entry name" value="FLAVIN-DEPENDENT THYMIDYLATE SYNTHASE"/>
    <property type="match status" value="1"/>
</dbReference>
<keyword evidence="1" id="KW-0808">Transferase</keyword>
<keyword evidence="1" id="KW-0521">NADP</keyword>
<feature type="active site" description="Involved in ionization of N3 of dUMP, leading to its activation" evidence="1">
    <location>
        <position position="179"/>
    </location>
</feature>
<dbReference type="GO" id="GO:0050797">
    <property type="term" value="F:thymidylate synthase (FAD) activity"/>
    <property type="evidence" value="ECO:0007669"/>
    <property type="project" value="UniProtKB-UniRule"/>
</dbReference>
<comment type="cofactor">
    <cofactor evidence="1">
        <name>FAD</name>
        <dbReference type="ChEBI" id="CHEBI:57692"/>
    </cofactor>
    <text evidence="1">Binds 4 FAD per tetramer. Each FAD binding site is formed by three monomers.</text>
</comment>
<evidence type="ECO:0000313" key="2">
    <source>
        <dbReference type="EMBL" id="TCK62430.1"/>
    </source>
</evidence>
<feature type="binding site" evidence="1">
    <location>
        <begin position="86"/>
        <end position="89"/>
    </location>
    <ligand>
        <name>dUMP</name>
        <dbReference type="ChEBI" id="CHEBI:246422"/>
        <note>ligand shared between dimeric partners</note>
    </ligand>
</feature>
<feature type="binding site" description="in other chain" evidence="1">
    <location>
        <position position="152"/>
    </location>
    <ligand>
        <name>dUMP</name>
        <dbReference type="ChEBI" id="CHEBI:246422"/>
        <note>ligand shared between dimeric partners</note>
    </ligand>
</feature>
<dbReference type="PANTHER" id="PTHR34934:SF1">
    <property type="entry name" value="FLAVIN-DEPENDENT THYMIDYLATE SYNTHASE"/>
    <property type="match status" value="1"/>
</dbReference>